<comment type="caution">
    <text evidence="1">The sequence shown here is derived from an EMBL/GenBank/DDBJ whole genome shotgun (WGS) entry which is preliminary data.</text>
</comment>
<evidence type="ECO:0000313" key="2">
    <source>
        <dbReference type="Proteomes" id="UP000324376"/>
    </source>
</evidence>
<evidence type="ECO:0000313" key="1">
    <source>
        <dbReference type="EMBL" id="TYP73666.1"/>
    </source>
</evidence>
<organism evidence="1 2">
    <name type="scientific">Aquimarina intermedia</name>
    <dbReference type="NCBI Taxonomy" id="350814"/>
    <lineage>
        <taxon>Bacteria</taxon>
        <taxon>Pseudomonadati</taxon>
        <taxon>Bacteroidota</taxon>
        <taxon>Flavobacteriia</taxon>
        <taxon>Flavobacteriales</taxon>
        <taxon>Flavobacteriaceae</taxon>
        <taxon>Aquimarina</taxon>
    </lineage>
</organism>
<keyword evidence="2" id="KW-1185">Reference proteome</keyword>
<dbReference type="Proteomes" id="UP000324376">
    <property type="component" value="Unassembled WGS sequence"/>
</dbReference>
<gene>
    <name evidence="1" type="ORF">BD809_105257</name>
</gene>
<dbReference type="PROSITE" id="PS51257">
    <property type="entry name" value="PROKAR_LIPOPROTEIN"/>
    <property type="match status" value="1"/>
</dbReference>
<reference evidence="1 2" key="1">
    <citation type="submission" date="2019-07" db="EMBL/GenBank/DDBJ databases">
        <title>Genomic Encyclopedia of Archaeal and Bacterial Type Strains, Phase II (KMG-II): from individual species to whole genera.</title>
        <authorList>
            <person name="Goeker M."/>
        </authorList>
    </citation>
    <scope>NUCLEOTIDE SEQUENCE [LARGE SCALE GENOMIC DNA]</scope>
    <source>
        <strain evidence="1 2">DSM 17527</strain>
    </source>
</reference>
<dbReference type="EMBL" id="VNHU01000005">
    <property type="protein sequence ID" value="TYP73666.1"/>
    <property type="molecule type" value="Genomic_DNA"/>
</dbReference>
<dbReference type="RefSeq" id="WP_148782759.1">
    <property type="nucleotide sequence ID" value="NZ_VNHU01000005.1"/>
</dbReference>
<protein>
    <submittedName>
        <fullName evidence="1">Uncharacterized protein</fullName>
    </submittedName>
</protein>
<sequence>MKILYLIQIIIVLLLASCGGRSDLAIGDYVDHWEITRTFETYNNSELIIDTLENAYKIEGGINQVLIISVERNPIFKEGKELSDLYSTKSLLIELDISDSLVSTSKPTNSKLFRKLIAFSPDYGINPLDSNEKMELTRKDSTVWEIESEIYDFVFSAELDFGNRQSLTTRIKDY</sequence>
<dbReference type="AlphaFoldDB" id="A0A5S5C5J5"/>
<accession>A0A5S5C5J5</accession>
<proteinExistence type="predicted"/>
<dbReference type="OrthoDB" id="1493916at2"/>
<name>A0A5S5C5J5_9FLAO</name>